<accession>A0A1E3RG90</accession>
<dbReference type="GO" id="GO:0005886">
    <property type="term" value="C:plasma membrane"/>
    <property type="evidence" value="ECO:0007669"/>
    <property type="project" value="UniProtKB-SubCell"/>
</dbReference>
<dbReference type="InterPro" id="IPR050297">
    <property type="entry name" value="LipidA_mod_glycosyltrf_83"/>
</dbReference>
<sequence>MTLAADVRPRHIPESDVPTGPSGPRWARPALAALLLATAALYLWGLGSAGWANDYYAAAAQAGTQDWKAWLFGSLDAGNAITVDKPPAALWVMALSGRVLGFSAFSMLLPQALMGVGSVAVLYAAVRRVSGPAAGLIAGAALALTPVAALMFRFNNPDALLVLLMVVAAYCVVRATETASTRWMALAGCALGFAFLAKMLQAFLVVPGLGLAFLIAAPVGMWRRIGTLAIGAAAMVVSAGWYLLLVELWPADSRPYIGGSTDNSLLQLALGYNGIERIAGHTGMGPGPGAPGGERPLFFGGEPGIGRMFGHSMGTQASWLLPAALIGLAAGLWFTRRSARTATVRASLLMWGGWLVVTGAVFSFMDGTIHPYYTVALAPAIAALVGISVRELWRGRRFLAPRVTLATMSAATGVWAFILLARTPDWWPALRWVVLTGSVVAASILAVGAHRFGRAALTVICAATLFGGVASAAYTVATVAGTHSGPMAVAGPRTTDIFGGPGAQRPPGGFGPDAENPALENLIKGADNRWAAATIASMRAGSLELKTGASVMAIGGFSGHDDSPTLAQFQQYVAHREVRYFIVGGHGGPPGRASSTAGDIAAWVQKNFAPIDVGGTTVYDLDAPVGG</sequence>
<dbReference type="GO" id="GO:0010041">
    <property type="term" value="P:response to iron(III) ion"/>
    <property type="evidence" value="ECO:0007669"/>
    <property type="project" value="TreeGrafter"/>
</dbReference>
<keyword evidence="13" id="KW-1185">Reference proteome</keyword>
<dbReference type="GO" id="GO:0016763">
    <property type="term" value="F:pentosyltransferase activity"/>
    <property type="evidence" value="ECO:0007669"/>
    <property type="project" value="TreeGrafter"/>
</dbReference>
<feature type="transmembrane region" description="Helical" evidence="9">
    <location>
        <begin position="371"/>
        <end position="393"/>
    </location>
</feature>
<feature type="region of interest" description="Disordered" evidence="8">
    <location>
        <begin position="1"/>
        <end position="23"/>
    </location>
</feature>
<dbReference type="STRING" id="1776.BHQ18_16845"/>
<evidence type="ECO:0000313" key="13">
    <source>
        <dbReference type="Proteomes" id="UP000094053"/>
    </source>
</evidence>
<keyword evidence="5 9" id="KW-0812">Transmembrane</keyword>
<evidence type="ECO:0000259" key="10">
    <source>
        <dbReference type="Pfam" id="PF13231"/>
    </source>
</evidence>
<feature type="transmembrane region" description="Helical" evidence="9">
    <location>
        <begin position="317"/>
        <end position="334"/>
    </location>
</feature>
<keyword evidence="6 9" id="KW-1133">Transmembrane helix</keyword>
<evidence type="ECO:0000256" key="1">
    <source>
        <dbReference type="ARBA" id="ARBA00004651"/>
    </source>
</evidence>
<feature type="transmembrane region" description="Helical" evidence="9">
    <location>
        <begin position="346"/>
        <end position="365"/>
    </location>
</feature>
<dbReference type="InterPro" id="IPR056785">
    <property type="entry name" value="YkcA/B-like_C"/>
</dbReference>
<keyword evidence="2" id="KW-1003">Cell membrane</keyword>
<keyword evidence="7 9" id="KW-0472">Membrane</keyword>
<evidence type="ECO:0000256" key="8">
    <source>
        <dbReference type="SAM" id="MobiDB-lite"/>
    </source>
</evidence>
<dbReference type="PANTHER" id="PTHR33908:SF3">
    <property type="entry name" value="UNDECAPRENYL PHOSPHATE-ALPHA-4-AMINO-4-DEOXY-L-ARABINOSE ARABINOSYL TRANSFERASE"/>
    <property type="match status" value="1"/>
</dbReference>
<feature type="transmembrane region" description="Helical" evidence="9">
    <location>
        <begin position="132"/>
        <end position="152"/>
    </location>
</feature>
<feature type="transmembrane region" description="Helical" evidence="9">
    <location>
        <begin position="26"/>
        <end position="44"/>
    </location>
</feature>
<dbReference type="EMBL" id="MIHA01000012">
    <property type="protein sequence ID" value="ODQ88905.1"/>
    <property type="molecule type" value="Genomic_DNA"/>
</dbReference>
<feature type="transmembrane region" description="Helical" evidence="9">
    <location>
        <begin position="228"/>
        <end position="246"/>
    </location>
</feature>
<dbReference type="RefSeq" id="WP_069414786.1">
    <property type="nucleotide sequence ID" value="NZ_JACKUL010000020.1"/>
</dbReference>
<feature type="transmembrane region" description="Helical" evidence="9">
    <location>
        <begin position="159"/>
        <end position="177"/>
    </location>
</feature>
<dbReference type="GO" id="GO:0009103">
    <property type="term" value="P:lipopolysaccharide biosynthetic process"/>
    <property type="evidence" value="ECO:0007669"/>
    <property type="project" value="UniProtKB-ARBA"/>
</dbReference>
<gene>
    <name evidence="12" type="ORF">BHQ18_16845</name>
</gene>
<feature type="transmembrane region" description="Helical" evidence="9">
    <location>
        <begin position="455"/>
        <end position="477"/>
    </location>
</feature>
<keyword evidence="3" id="KW-0328">Glycosyltransferase</keyword>
<evidence type="ECO:0000259" key="11">
    <source>
        <dbReference type="Pfam" id="PF24878"/>
    </source>
</evidence>
<evidence type="ECO:0000256" key="7">
    <source>
        <dbReference type="ARBA" id="ARBA00023136"/>
    </source>
</evidence>
<dbReference type="PANTHER" id="PTHR33908">
    <property type="entry name" value="MANNOSYLTRANSFERASE YKCB-RELATED"/>
    <property type="match status" value="1"/>
</dbReference>
<dbReference type="AlphaFoldDB" id="A0A1E3RG90"/>
<comment type="caution">
    <text evidence="12">The sequence shown here is derived from an EMBL/GenBank/DDBJ whole genome shotgun (WGS) entry which is preliminary data.</text>
</comment>
<dbReference type="Proteomes" id="UP000094053">
    <property type="component" value="Unassembled WGS sequence"/>
</dbReference>
<feature type="transmembrane region" description="Helical" evidence="9">
    <location>
        <begin position="429"/>
        <end position="448"/>
    </location>
</feature>
<dbReference type="OrthoDB" id="5241882at2"/>
<evidence type="ECO:0000256" key="6">
    <source>
        <dbReference type="ARBA" id="ARBA00022989"/>
    </source>
</evidence>
<name>A0A1E3RG90_MYCFV</name>
<evidence type="ECO:0000313" key="12">
    <source>
        <dbReference type="EMBL" id="ODQ88905.1"/>
    </source>
</evidence>
<evidence type="ECO:0000256" key="4">
    <source>
        <dbReference type="ARBA" id="ARBA00022679"/>
    </source>
</evidence>
<dbReference type="InterPro" id="IPR038731">
    <property type="entry name" value="RgtA/B/C-like"/>
</dbReference>
<proteinExistence type="predicted"/>
<evidence type="ECO:0000256" key="3">
    <source>
        <dbReference type="ARBA" id="ARBA00022676"/>
    </source>
</evidence>
<feature type="transmembrane region" description="Helical" evidence="9">
    <location>
        <begin position="405"/>
        <end position="423"/>
    </location>
</feature>
<feature type="transmembrane region" description="Helical" evidence="9">
    <location>
        <begin position="99"/>
        <end position="126"/>
    </location>
</feature>
<evidence type="ECO:0000256" key="5">
    <source>
        <dbReference type="ARBA" id="ARBA00022692"/>
    </source>
</evidence>
<reference evidence="13" key="1">
    <citation type="submission" date="2016-09" db="EMBL/GenBank/DDBJ databases">
        <authorList>
            <person name="Greninger A.L."/>
            <person name="Jerome K.R."/>
            <person name="Mcnair B."/>
            <person name="Wallis C."/>
            <person name="Fang F."/>
        </authorList>
    </citation>
    <scope>NUCLEOTIDE SEQUENCE [LARGE SCALE GENOMIC DNA]</scope>
    <source>
        <strain evidence="13">M6</strain>
    </source>
</reference>
<feature type="domain" description="Putative mannosyltransferase YkcA/B-like C-terminal" evidence="11">
    <location>
        <begin position="527"/>
        <end position="607"/>
    </location>
</feature>
<keyword evidence="4 12" id="KW-0808">Transferase</keyword>
<protein>
    <submittedName>
        <fullName evidence="12">Glycosyl transferase</fullName>
    </submittedName>
</protein>
<dbReference type="Pfam" id="PF13231">
    <property type="entry name" value="PMT_2"/>
    <property type="match status" value="1"/>
</dbReference>
<dbReference type="Pfam" id="PF24878">
    <property type="entry name" value="YkcB_C"/>
    <property type="match status" value="1"/>
</dbReference>
<feature type="transmembrane region" description="Helical" evidence="9">
    <location>
        <begin position="183"/>
        <end position="216"/>
    </location>
</feature>
<evidence type="ECO:0000256" key="9">
    <source>
        <dbReference type="SAM" id="Phobius"/>
    </source>
</evidence>
<organism evidence="12 13">
    <name type="scientific">Mycolicibacterium flavescens</name>
    <name type="common">Mycobacterium flavescens</name>
    <dbReference type="NCBI Taxonomy" id="1776"/>
    <lineage>
        <taxon>Bacteria</taxon>
        <taxon>Bacillati</taxon>
        <taxon>Actinomycetota</taxon>
        <taxon>Actinomycetes</taxon>
        <taxon>Mycobacteriales</taxon>
        <taxon>Mycobacteriaceae</taxon>
        <taxon>Mycolicibacterium</taxon>
    </lineage>
</organism>
<comment type="subcellular location">
    <subcellularLocation>
        <location evidence="1">Cell membrane</location>
        <topology evidence="1">Multi-pass membrane protein</topology>
    </subcellularLocation>
</comment>
<evidence type="ECO:0000256" key="2">
    <source>
        <dbReference type="ARBA" id="ARBA00022475"/>
    </source>
</evidence>
<feature type="domain" description="Glycosyltransferase RgtA/B/C/D-like" evidence="10">
    <location>
        <begin position="84"/>
        <end position="238"/>
    </location>
</feature>